<dbReference type="Gene3D" id="3.90.470.20">
    <property type="entry name" value="4'-phosphopantetheinyl transferase domain"/>
    <property type="match status" value="1"/>
</dbReference>
<dbReference type="InterPro" id="IPR037143">
    <property type="entry name" value="4-PPantetheinyl_Trfase_dom_sf"/>
</dbReference>
<dbReference type="EMBL" id="MU006230">
    <property type="protein sequence ID" value="KAF2824339.1"/>
    <property type="molecule type" value="Genomic_DNA"/>
</dbReference>
<proteinExistence type="predicted"/>
<dbReference type="OrthoDB" id="15433at2759"/>
<dbReference type="SUPFAM" id="SSF56214">
    <property type="entry name" value="4'-phosphopantetheinyl transferase"/>
    <property type="match status" value="1"/>
</dbReference>
<dbReference type="GO" id="GO:0000287">
    <property type="term" value="F:magnesium ion binding"/>
    <property type="evidence" value="ECO:0007669"/>
    <property type="project" value="InterPro"/>
</dbReference>
<evidence type="ECO:0000313" key="2">
    <source>
        <dbReference type="Proteomes" id="UP000799424"/>
    </source>
</evidence>
<keyword evidence="2" id="KW-1185">Reference proteome</keyword>
<dbReference type="Proteomes" id="UP000799424">
    <property type="component" value="Unassembled WGS sequence"/>
</dbReference>
<organism evidence="1 2">
    <name type="scientific">Ophiobolus disseminans</name>
    <dbReference type="NCBI Taxonomy" id="1469910"/>
    <lineage>
        <taxon>Eukaryota</taxon>
        <taxon>Fungi</taxon>
        <taxon>Dikarya</taxon>
        <taxon>Ascomycota</taxon>
        <taxon>Pezizomycotina</taxon>
        <taxon>Dothideomycetes</taxon>
        <taxon>Pleosporomycetidae</taxon>
        <taxon>Pleosporales</taxon>
        <taxon>Pleosporineae</taxon>
        <taxon>Phaeosphaeriaceae</taxon>
        <taxon>Ophiobolus</taxon>
    </lineage>
</organism>
<reference evidence="1" key="1">
    <citation type="journal article" date="2020" name="Stud. Mycol.">
        <title>101 Dothideomycetes genomes: a test case for predicting lifestyles and emergence of pathogens.</title>
        <authorList>
            <person name="Haridas S."/>
            <person name="Albert R."/>
            <person name="Binder M."/>
            <person name="Bloem J."/>
            <person name="Labutti K."/>
            <person name="Salamov A."/>
            <person name="Andreopoulos B."/>
            <person name="Baker S."/>
            <person name="Barry K."/>
            <person name="Bills G."/>
            <person name="Bluhm B."/>
            <person name="Cannon C."/>
            <person name="Castanera R."/>
            <person name="Culley D."/>
            <person name="Daum C."/>
            <person name="Ezra D."/>
            <person name="Gonzalez J."/>
            <person name="Henrissat B."/>
            <person name="Kuo A."/>
            <person name="Liang C."/>
            <person name="Lipzen A."/>
            <person name="Lutzoni F."/>
            <person name="Magnuson J."/>
            <person name="Mondo S."/>
            <person name="Nolan M."/>
            <person name="Ohm R."/>
            <person name="Pangilinan J."/>
            <person name="Park H.-J."/>
            <person name="Ramirez L."/>
            <person name="Alfaro M."/>
            <person name="Sun H."/>
            <person name="Tritt A."/>
            <person name="Yoshinaga Y."/>
            <person name="Zwiers L.-H."/>
            <person name="Turgeon B."/>
            <person name="Goodwin S."/>
            <person name="Spatafora J."/>
            <person name="Crous P."/>
            <person name="Grigoriev I."/>
        </authorList>
    </citation>
    <scope>NUCLEOTIDE SEQUENCE</scope>
    <source>
        <strain evidence="1">CBS 113818</strain>
    </source>
</reference>
<dbReference type="AlphaFoldDB" id="A0A6A6ZUR5"/>
<accession>A0A6A6ZUR5</accession>
<sequence length="203" mass="23186">MTLRPFPFALRVGTDICNVSRLRQLLLKQRRNQPFLFKFVKRVLTEPERAYFWHRFGPQHEVLSKVDAVAEYISGRYVATIDSKEAIRKACDHLEESTRGYHHIMILPITPPSDIKAHRSAPPRGLILDAVYEPRDTLAHDDAELEKNHSEYERIDANSLSGQLCEISISHDGDFATAVALVPTQPHHGTKASELKEGYFKTR</sequence>
<dbReference type="GO" id="GO:0008897">
    <property type="term" value="F:holo-[acyl-carrier-protein] synthase activity"/>
    <property type="evidence" value="ECO:0007669"/>
    <property type="project" value="InterPro"/>
</dbReference>
<evidence type="ECO:0000313" key="1">
    <source>
        <dbReference type="EMBL" id="KAF2824339.1"/>
    </source>
</evidence>
<protein>
    <recommendedName>
        <fullName evidence="3">4'-phosphopantetheinyl transferase domain-containing protein</fullName>
    </recommendedName>
</protein>
<gene>
    <name evidence="1" type="ORF">CC86DRAFT_296553</name>
</gene>
<name>A0A6A6ZUR5_9PLEO</name>
<evidence type="ECO:0008006" key="3">
    <source>
        <dbReference type="Google" id="ProtNLM"/>
    </source>
</evidence>